<dbReference type="InterPro" id="IPR024775">
    <property type="entry name" value="DinB-like"/>
</dbReference>
<proteinExistence type="predicted"/>
<organism evidence="2 3">
    <name type="scientific">Metabacillus indicus</name>
    <name type="common">Bacillus indicus</name>
    <dbReference type="NCBI Taxonomy" id="246786"/>
    <lineage>
        <taxon>Bacteria</taxon>
        <taxon>Bacillati</taxon>
        <taxon>Bacillota</taxon>
        <taxon>Bacilli</taxon>
        <taxon>Bacillales</taxon>
        <taxon>Bacillaceae</taxon>
        <taxon>Metabacillus</taxon>
    </lineage>
</organism>
<gene>
    <name evidence="2" type="ORF">GS18_0201555</name>
</gene>
<dbReference type="RefSeq" id="WP_029565293.1">
    <property type="nucleotide sequence ID" value="NZ_JNVC02000001.1"/>
</dbReference>
<evidence type="ECO:0000313" key="3">
    <source>
        <dbReference type="Proteomes" id="UP000028549"/>
    </source>
</evidence>
<evidence type="ECO:0000313" key="2">
    <source>
        <dbReference type="EMBL" id="KEZ53688.1"/>
    </source>
</evidence>
<dbReference type="STRING" id="246786.GS18_0201555"/>
<comment type="caution">
    <text evidence="2">The sequence shown here is derived from an EMBL/GenBank/DDBJ whole genome shotgun (WGS) entry which is preliminary data.</text>
</comment>
<feature type="domain" description="DinB-like" evidence="1">
    <location>
        <begin position="15"/>
        <end position="156"/>
    </location>
</feature>
<dbReference type="OrthoDB" id="1495892at2"/>
<dbReference type="AlphaFoldDB" id="A0A084H276"/>
<protein>
    <recommendedName>
        <fullName evidence="1">DinB-like domain-containing protein</fullName>
    </recommendedName>
</protein>
<evidence type="ECO:0000259" key="1">
    <source>
        <dbReference type="Pfam" id="PF12867"/>
    </source>
</evidence>
<accession>A0A084H276</accession>
<reference evidence="2 3" key="1">
    <citation type="journal article" date="2005" name="Int. J. Syst. Evol. Microbiol.">
        <title>Bacillus cibi sp. nov., isolated from jeotgal, a traditional Korean fermented seafood.</title>
        <authorList>
            <person name="Yoon J.H."/>
            <person name="Lee C.H."/>
            <person name="Oh T.K."/>
        </authorList>
    </citation>
    <scope>NUCLEOTIDE SEQUENCE [LARGE SCALE GENOMIC DNA]</scope>
    <source>
        <strain evidence="2 3">DSM 16189</strain>
    </source>
</reference>
<dbReference type="Pfam" id="PF12867">
    <property type="entry name" value="DinB_2"/>
    <property type="match status" value="1"/>
</dbReference>
<sequence length="166" mass="18952">MRDSQLLEGFIADLQHYPDHKLSESPSDGSWSLGQMYQHLIEVSLEYLENAEECKEVVADPDLEKSDGGKALFERGGFPAIKIKLPDLPGNTPSNSRTKQELLQGLLEVEKRMEQQEKSASETNPACKQRHGGFGWLNAEEWYVLVDMHLRHHLRQKKEIEQKIGL</sequence>
<dbReference type="Proteomes" id="UP000028549">
    <property type="component" value="Unassembled WGS sequence"/>
</dbReference>
<keyword evidence="3" id="KW-1185">Reference proteome</keyword>
<dbReference type="Gene3D" id="1.20.120.450">
    <property type="entry name" value="dinb family like domain"/>
    <property type="match status" value="1"/>
</dbReference>
<dbReference type="EMBL" id="JNVC02000001">
    <property type="protein sequence ID" value="KEZ53688.1"/>
    <property type="molecule type" value="Genomic_DNA"/>
</dbReference>
<name>A0A084H276_METID</name>
<dbReference type="SUPFAM" id="SSF109854">
    <property type="entry name" value="DinB/YfiT-like putative metalloenzymes"/>
    <property type="match status" value="1"/>
</dbReference>
<dbReference type="InterPro" id="IPR034660">
    <property type="entry name" value="DinB/YfiT-like"/>
</dbReference>